<dbReference type="InterPro" id="IPR001138">
    <property type="entry name" value="Zn2Cys6_DnaBD"/>
</dbReference>
<feature type="transmembrane region" description="Helical" evidence="7">
    <location>
        <begin position="261"/>
        <end position="280"/>
    </location>
</feature>
<feature type="compositionally biased region" description="Basic and acidic residues" evidence="6">
    <location>
        <begin position="1"/>
        <end position="10"/>
    </location>
</feature>
<evidence type="ECO:0000259" key="8">
    <source>
        <dbReference type="PROSITE" id="PS50048"/>
    </source>
</evidence>
<feature type="transmembrane region" description="Helical" evidence="7">
    <location>
        <begin position="533"/>
        <end position="555"/>
    </location>
</feature>
<evidence type="ECO:0000256" key="7">
    <source>
        <dbReference type="SAM" id="Phobius"/>
    </source>
</evidence>
<dbReference type="GO" id="GO:0000981">
    <property type="term" value="F:DNA-binding transcription factor activity, RNA polymerase II-specific"/>
    <property type="evidence" value="ECO:0007669"/>
    <property type="project" value="InterPro"/>
</dbReference>
<dbReference type="InterPro" id="IPR020846">
    <property type="entry name" value="MFS_dom"/>
</dbReference>
<dbReference type="Gene3D" id="1.20.1720.10">
    <property type="entry name" value="Multidrug resistance protein D"/>
    <property type="match status" value="1"/>
</dbReference>
<dbReference type="Pfam" id="PF00172">
    <property type="entry name" value="Zn_clus"/>
    <property type="match status" value="1"/>
</dbReference>
<dbReference type="GO" id="GO:0005886">
    <property type="term" value="C:plasma membrane"/>
    <property type="evidence" value="ECO:0007669"/>
    <property type="project" value="TreeGrafter"/>
</dbReference>
<sequence>MSEQVVKSDDSGQALEITSSAPITDTDTENPTPTPTTPASEAAVVAKDKDDSRYPSGLSLFLIFLSLCTTTFLVALDGTIIATAIPTITNDFNSLSDVSWYNSAFLLTTCAFQLPFGRAYTLFNTKFVFLAAIAIFEVGSVVCGATPSSVGLIVGRAVAGIGGGGIFSGCFIIIAESTPLRKRALFTGFIGGTFGIASVVGPLIGGAFTTRISWRWCFYINLPIGAVALVIVTFFLPRSIGRSSADLKSKSSWEIFKKFDPIGTAIFIPSIICLLLALQWGGGQYEWSSPRVIATFVCFGVTFIAWVVIQTRLGEDATVPVSILKQRTVIGACSFMMLGSASFTAVVYYLPIWFQAIRQDNAEESGIHTLPLILSLIIISIASGGAVVAFGYYTPFLIVGSIVMSVGAGMLYTLKPNSSIGAWLGYQIIFGAGIGMTLEQCNIAIQTVLPENQIPAGTSLSVLVRSLGGSISVAICQNVFERKLRSNLEDVLPGVDLSFISGSGATTLVQNANAALGGDAGAVEKVLLLYNDALVQTFLVALVLAACTFPMGLLVEWKSVKKEKREKKIEDLETHKDENTTLLHTHTVFLWFVEMTAPRRGRACDACHSIKIKCELGASPSSVPPCERCLRLGKTCSVSAPIRKKDRIAELEAQLEEMTRLLRKQELQDERVGAEGRTSPRTPISLDARTRTPDSRAAGVGAVNGRKKMRLSGDDGRNALENGNASARDELEIDHVVSKEVQRALVVKYRNEMEPVFPFAVRHGYDVLRERHPILLQAVIFAACPGVLPVEAQDEVTTIVVKLVVPDQVEKFEKTVELLQAILMISFWYRPPKNQVHVAIDRNLNLAISLAHELGISSSEHALGIASLEPHDDNINSTEAWRTWNLCYLLSSSLGGCMRFPPKIPWNVDMEMKLSSLEYGRDAVATDRLLCQFVRAERLCEQIAVEAGYSTADPPMEVTDHVKIRRIQNLIIDRKAQLFSSNSTPALKLYENIATLYLYECILHTPTNKRSFAAPYVAERLSLTDFPAPVVTPDHIPFLYGLRDACHTALNAVLALDYRDIAFAPIVTFAAKAFYAQWLLIKLYVACTASGNTYGAFIDPQSLQVDHYLCRVSEVGDRICAMDAEHMGGKGLQMSTRKIREWVFNCDALRAEESLKSFSAAETMAMVAPSGGVQFGLEGELDWNAVDYGIPGLEYGLEDLFGVPIV</sequence>
<evidence type="ECO:0000256" key="5">
    <source>
        <dbReference type="ARBA" id="ARBA00023242"/>
    </source>
</evidence>
<feature type="compositionally biased region" description="Low complexity" evidence="6">
    <location>
        <begin position="22"/>
        <end position="31"/>
    </location>
</feature>
<dbReference type="InterPro" id="IPR011701">
    <property type="entry name" value="MFS"/>
</dbReference>
<dbReference type="CDD" id="cd14686">
    <property type="entry name" value="bZIP"/>
    <property type="match status" value="1"/>
</dbReference>
<dbReference type="PANTHER" id="PTHR23501:SF198">
    <property type="entry name" value="AZOLE RESISTANCE PROTEIN 1-RELATED"/>
    <property type="match status" value="1"/>
</dbReference>
<evidence type="ECO:0000256" key="2">
    <source>
        <dbReference type="ARBA" id="ARBA00022692"/>
    </source>
</evidence>
<feature type="transmembrane region" description="Helical" evidence="7">
    <location>
        <begin position="186"/>
        <end position="208"/>
    </location>
</feature>
<evidence type="ECO:0000313" key="10">
    <source>
        <dbReference type="EMBL" id="KAG4411225.1"/>
    </source>
</evidence>
<dbReference type="Pfam" id="PF07690">
    <property type="entry name" value="MFS_1"/>
    <property type="match status" value="1"/>
</dbReference>
<evidence type="ECO:0000259" key="9">
    <source>
        <dbReference type="PROSITE" id="PS50850"/>
    </source>
</evidence>
<dbReference type="InterPro" id="IPR005829">
    <property type="entry name" value="Sugar_transporter_CS"/>
</dbReference>
<dbReference type="GO" id="GO:0008270">
    <property type="term" value="F:zinc ion binding"/>
    <property type="evidence" value="ECO:0007669"/>
    <property type="project" value="InterPro"/>
</dbReference>
<dbReference type="CDD" id="cd00067">
    <property type="entry name" value="GAL4"/>
    <property type="match status" value="1"/>
</dbReference>
<keyword evidence="4 7" id="KW-0472">Membrane</keyword>
<dbReference type="FunFam" id="1.20.1720.10:FF:000012">
    <property type="entry name" value="MFS toxin efflux pump (AflT)"/>
    <property type="match status" value="1"/>
</dbReference>
<feature type="transmembrane region" description="Helical" evidence="7">
    <location>
        <begin position="420"/>
        <end position="438"/>
    </location>
</feature>
<feature type="transmembrane region" description="Helical" evidence="7">
    <location>
        <begin position="153"/>
        <end position="174"/>
    </location>
</feature>
<evidence type="ECO:0000256" key="4">
    <source>
        <dbReference type="ARBA" id="ARBA00023136"/>
    </source>
</evidence>
<feature type="transmembrane region" description="Helical" evidence="7">
    <location>
        <begin position="100"/>
        <end position="120"/>
    </location>
</feature>
<dbReference type="SUPFAM" id="SSF103473">
    <property type="entry name" value="MFS general substrate transporter"/>
    <property type="match status" value="1"/>
</dbReference>
<dbReference type="Proteomes" id="UP000664132">
    <property type="component" value="Unassembled WGS sequence"/>
</dbReference>
<keyword evidence="2 7" id="KW-0812">Transmembrane</keyword>
<comment type="subcellular location">
    <subcellularLocation>
        <location evidence="1">Membrane</location>
        <topology evidence="1">Multi-pass membrane protein</topology>
    </subcellularLocation>
</comment>
<accession>A0A8H7SYK5</accession>
<protein>
    <recommendedName>
        <fullName evidence="12">Major facilitator superfamily (MFS) profile domain-containing protein</fullName>
    </recommendedName>
</protein>
<dbReference type="GO" id="GO:0022857">
    <property type="term" value="F:transmembrane transporter activity"/>
    <property type="evidence" value="ECO:0007669"/>
    <property type="project" value="InterPro"/>
</dbReference>
<dbReference type="PROSITE" id="PS50850">
    <property type="entry name" value="MFS"/>
    <property type="match status" value="1"/>
</dbReference>
<keyword evidence="11" id="KW-1185">Reference proteome</keyword>
<dbReference type="Gene3D" id="1.20.1250.20">
    <property type="entry name" value="MFS general substrate transporter like domains"/>
    <property type="match status" value="1"/>
</dbReference>
<evidence type="ECO:0000313" key="11">
    <source>
        <dbReference type="Proteomes" id="UP000664132"/>
    </source>
</evidence>
<name>A0A8H7SYK5_9HELO</name>
<dbReference type="PROSITE" id="PS50048">
    <property type="entry name" value="ZN2_CY6_FUNGAL_2"/>
    <property type="match status" value="1"/>
</dbReference>
<dbReference type="InterPro" id="IPR036864">
    <property type="entry name" value="Zn2-C6_fun-type_DNA-bd_sf"/>
</dbReference>
<evidence type="ECO:0000256" key="6">
    <source>
        <dbReference type="SAM" id="MobiDB-lite"/>
    </source>
</evidence>
<dbReference type="OrthoDB" id="3365636at2759"/>
<dbReference type="SUPFAM" id="SSF57701">
    <property type="entry name" value="Zn2/Cys6 DNA-binding domain"/>
    <property type="match status" value="1"/>
</dbReference>
<gene>
    <name evidence="10" type="ORF">IFR04_015632</name>
</gene>
<keyword evidence="3 7" id="KW-1133">Transmembrane helix</keyword>
<evidence type="ECO:0008006" key="12">
    <source>
        <dbReference type="Google" id="ProtNLM"/>
    </source>
</evidence>
<dbReference type="SMART" id="SM00066">
    <property type="entry name" value="GAL4"/>
    <property type="match status" value="1"/>
</dbReference>
<reference evidence="10" key="1">
    <citation type="submission" date="2021-02" db="EMBL/GenBank/DDBJ databases">
        <title>Genome sequence Cadophora malorum strain M34.</title>
        <authorList>
            <person name="Stefanovic E."/>
            <person name="Vu D."/>
            <person name="Scully C."/>
            <person name="Dijksterhuis J."/>
            <person name="Roader J."/>
            <person name="Houbraken J."/>
        </authorList>
    </citation>
    <scope>NUCLEOTIDE SEQUENCE</scope>
    <source>
        <strain evidence="10">M34</strain>
    </source>
</reference>
<feature type="transmembrane region" description="Helical" evidence="7">
    <location>
        <begin position="292"/>
        <end position="309"/>
    </location>
</feature>
<dbReference type="CDD" id="cd12148">
    <property type="entry name" value="fungal_TF_MHR"/>
    <property type="match status" value="1"/>
</dbReference>
<dbReference type="PROSITE" id="PS00463">
    <property type="entry name" value="ZN2_CY6_FUNGAL_1"/>
    <property type="match status" value="1"/>
</dbReference>
<evidence type="ECO:0000256" key="3">
    <source>
        <dbReference type="ARBA" id="ARBA00022989"/>
    </source>
</evidence>
<feature type="transmembrane region" description="Helical" evidence="7">
    <location>
        <begin position="329"/>
        <end position="350"/>
    </location>
</feature>
<dbReference type="PANTHER" id="PTHR23501">
    <property type="entry name" value="MAJOR FACILITATOR SUPERFAMILY"/>
    <property type="match status" value="1"/>
</dbReference>
<dbReference type="CDD" id="cd17502">
    <property type="entry name" value="MFS_Azr1_MDR_like"/>
    <property type="match status" value="1"/>
</dbReference>
<keyword evidence="5" id="KW-0539">Nucleus</keyword>
<organism evidence="10 11">
    <name type="scientific">Cadophora malorum</name>
    <dbReference type="NCBI Taxonomy" id="108018"/>
    <lineage>
        <taxon>Eukaryota</taxon>
        <taxon>Fungi</taxon>
        <taxon>Dikarya</taxon>
        <taxon>Ascomycota</taxon>
        <taxon>Pezizomycotina</taxon>
        <taxon>Leotiomycetes</taxon>
        <taxon>Helotiales</taxon>
        <taxon>Ploettnerulaceae</taxon>
        <taxon>Cadophora</taxon>
    </lineage>
</organism>
<evidence type="ECO:0000256" key="1">
    <source>
        <dbReference type="ARBA" id="ARBA00004141"/>
    </source>
</evidence>
<proteinExistence type="predicted"/>
<feature type="transmembrane region" description="Helical" evidence="7">
    <location>
        <begin position="58"/>
        <end position="88"/>
    </location>
</feature>
<feature type="region of interest" description="Disordered" evidence="6">
    <location>
        <begin position="1"/>
        <end position="44"/>
    </location>
</feature>
<dbReference type="EMBL" id="JAFJYH010000503">
    <property type="protein sequence ID" value="KAG4411225.1"/>
    <property type="molecule type" value="Genomic_DNA"/>
</dbReference>
<dbReference type="FunFam" id="1.20.1250.20:FF:000196">
    <property type="entry name" value="MFS toxin efflux pump (AflT)"/>
    <property type="match status" value="1"/>
</dbReference>
<dbReference type="Gene3D" id="4.10.240.10">
    <property type="entry name" value="Zn(2)-C6 fungal-type DNA-binding domain"/>
    <property type="match status" value="1"/>
</dbReference>
<feature type="transmembrane region" description="Helical" evidence="7">
    <location>
        <begin position="396"/>
        <end position="414"/>
    </location>
</feature>
<feature type="transmembrane region" description="Helical" evidence="7">
    <location>
        <begin position="220"/>
        <end position="240"/>
    </location>
</feature>
<dbReference type="AlphaFoldDB" id="A0A8H7SYK5"/>
<feature type="transmembrane region" description="Helical" evidence="7">
    <location>
        <begin position="370"/>
        <end position="389"/>
    </location>
</feature>
<dbReference type="PROSITE" id="PS00217">
    <property type="entry name" value="SUGAR_TRANSPORT_2"/>
    <property type="match status" value="1"/>
</dbReference>
<feature type="domain" description="Zn(2)-C6 fungal-type" evidence="8">
    <location>
        <begin position="603"/>
        <end position="638"/>
    </location>
</feature>
<feature type="region of interest" description="Disordered" evidence="6">
    <location>
        <begin position="666"/>
        <end position="718"/>
    </location>
</feature>
<feature type="domain" description="Major facilitator superfamily (MFS) profile" evidence="9">
    <location>
        <begin position="63"/>
        <end position="549"/>
    </location>
</feature>
<feature type="transmembrane region" description="Helical" evidence="7">
    <location>
        <begin position="127"/>
        <end position="147"/>
    </location>
</feature>
<comment type="caution">
    <text evidence="10">The sequence shown here is derived from an EMBL/GenBank/DDBJ whole genome shotgun (WGS) entry which is preliminary data.</text>
</comment>
<dbReference type="InterPro" id="IPR036259">
    <property type="entry name" value="MFS_trans_sf"/>
</dbReference>